<organism evidence="1 2">
    <name type="scientific">Brachyspira catarrhinii</name>
    <dbReference type="NCBI Taxonomy" id="2528966"/>
    <lineage>
        <taxon>Bacteria</taxon>
        <taxon>Pseudomonadati</taxon>
        <taxon>Spirochaetota</taxon>
        <taxon>Spirochaetia</taxon>
        <taxon>Brachyspirales</taxon>
        <taxon>Brachyspiraceae</taxon>
        <taxon>Brachyspira</taxon>
    </lineage>
</organism>
<dbReference type="GO" id="GO:0008168">
    <property type="term" value="F:methyltransferase activity"/>
    <property type="evidence" value="ECO:0007669"/>
    <property type="project" value="UniProtKB-KW"/>
</dbReference>
<keyword evidence="2" id="KW-1185">Reference proteome</keyword>
<dbReference type="RefSeq" id="WP_137999261.1">
    <property type="nucleotide sequence ID" value="NZ_SJDU01000483.1"/>
</dbReference>
<accession>A0ABY2TQM9</accession>
<dbReference type="EMBL" id="SJDU01000483">
    <property type="protein sequence ID" value="TKZ28420.1"/>
    <property type="molecule type" value="Genomic_DNA"/>
</dbReference>
<keyword evidence="1" id="KW-0808">Transferase</keyword>
<evidence type="ECO:0000313" key="1">
    <source>
        <dbReference type="EMBL" id="TKZ28420.1"/>
    </source>
</evidence>
<keyword evidence="1" id="KW-0489">Methyltransferase</keyword>
<protein>
    <submittedName>
        <fullName evidence="1">SAM-dependent DNA methyltransferase</fullName>
    </submittedName>
</protein>
<dbReference type="Gene3D" id="3.40.50.150">
    <property type="entry name" value="Vaccinia Virus protein VP39"/>
    <property type="match status" value="1"/>
</dbReference>
<dbReference type="InterPro" id="IPR029063">
    <property type="entry name" value="SAM-dependent_MTases_sf"/>
</dbReference>
<dbReference type="GO" id="GO:0032259">
    <property type="term" value="P:methylation"/>
    <property type="evidence" value="ECO:0007669"/>
    <property type="project" value="UniProtKB-KW"/>
</dbReference>
<reference evidence="1 2" key="1">
    <citation type="journal article" date="2019" name="Anaerobe">
        <title>Brachyspira catarrhinii sp. nov., an anaerobic intestinal spirochaete isolated from vervet monkeys may have been misidentified as Brachyspira aalborgi in previous studies.</title>
        <authorList>
            <person name="Phillips N.D."/>
            <person name="La T."/>
            <person name="Hampson D.J."/>
        </authorList>
    </citation>
    <scope>NUCLEOTIDE SEQUENCE [LARGE SCALE GENOMIC DNA]</scope>
    <source>
        <strain evidence="1 2">Z12</strain>
    </source>
</reference>
<feature type="non-terminal residue" evidence="1">
    <location>
        <position position="251"/>
    </location>
</feature>
<dbReference type="PRINTS" id="PR00507">
    <property type="entry name" value="N12N6MTFRASE"/>
</dbReference>
<sequence>MKKNNIKSVYGDFQTPLELSTLIINLLLNKKINIDSILEPTCGLGNILLNAHIILNPKYSIGIEINNDYCSYIKNKKINNVCIIEDNIFEYLDNKDITSFFNINDNLLLIGNTPWVTNSYLSLFEMKNIPNKSNKISKLNGIDAIMGKSNFDVSEFIFRILIEKFYKYNFYFVFLCKTSVARKILKYLWDNNLGYKNAEIYNINSKQYFNVDVDACLFFIDFSQKKTNNECYVYKELNNTKISMVYGYNNN</sequence>
<gene>
    <name evidence="1" type="ORF">EZH24_11675</name>
</gene>
<name>A0ABY2TQM9_9SPIR</name>
<dbReference type="Proteomes" id="UP000310168">
    <property type="component" value="Unassembled WGS sequence"/>
</dbReference>
<proteinExistence type="predicted"/>
<evidence type="ECO:0000313" key="2">
    <source>
        <dbReference type="Proteomes" id="UP000310168"/>
    </source>
</evidence>
<dbReference type="SUPFAM" id="SSF53335">
    <property type="entry name" value="S-adenosyl-L-methionine-dependent methyltransferases"/>
    <property type="match status" value="1"/>
</dbReference>
<comment type="caution">
    <text evidence="1">The sequence shown here is derived from an EMBL/GenBank/DDBJ whole genome shotgun (WGS) entry which is preliminary data.</text>
</comment>